<dbReference type="AlphaFoldDB" id="A0A9R1J0W6"/>
<feature type="region of interest" description="Disordered" evidence="1">
    <location>
        <begin position="1"/>
        <end position="20"/>
    </location>
</feature>
<accession>A0A9R1J0W6</accession>
<reference evidence="2" key="1">
    <citation type="journal article" date="2017" name="Gigascience">
        <title>The first near-complete assembly of the hexaploid bread wheat genome, Triticum aestivum.</title>
        <authorList>
            <person name="Zimin A.V."/>
            <person name="Puiu D."/>
            <person name="Hall R."/>
            <person name="Kingan S."/>
            <person name="Clavijo B.J."/>
            <person name="Salzberg S.L."/>
        </authorList>
    </citation>
    <scope>NUCLEOTIDE SEQUENCE</scope>
    <source>
        <tissue evidence="2">Leaf</tissue>
    </source>
</reference>
<dbReference type="EMBL" id="CM022214">
    <property type="protein sequence ID" value="KAF7000130.1"/>
    <property type="molecule type" value="Genomic_DNA"/>
</dbReference>
<feature type="non-terminal residue" evidence="2">
    <location>
        <position position="47"/>
    </location>
</feature>
<reference evidence="2" key="2">
    <citation type="submission" date="2020-03" db="EMBL/GenBank/DDBJ databases">
        <title>The second near-complete assembly of the hexaploid bread wheat (Triticum aestivum) genome.</title>
        <authorList>
            <person name="Zimin A.V."/>
            <person name="Puiu D."/>
            <person name="Shumante A."/>
            <person name="Alonge M."/>
            <person name="Salzberg S.L."/>
        </authorList>
    </citation>
    <scope>NUCLEOTIDE SEQUENCE</scope>
    <source>
        <tissue evidence="2">Leaf</tissue>
    </source>
</reference>
<dbReference type="Proteomes" id="UP000815260">
    <property type="component" value="Chromosome 2A"/>
</dbReference>
<gene>
    <name evidence="2" type="ORF">CFC21_016076</name>
</gene>
<evidence type="ECO:0000256" key="1">
    <source>
        <dbReference type="SAM" id="MobiDB-lite"/>
    </source>
</evidence>
<organism evidence="2">
    <name type="scientific">Triticum aestivum</name>
    <name type="common">Wheat</name>
    <dbReference type="NCBI Taxonomy" id="4565"/>
    <lineage>
        <taxon>Eukaryota</taxon>
        <taxon>Viridiplantae</taxon>
        <taxon>Streptophyta</taxon>
        <taxon>Embryophyta</taxon>
        <taxon>Tracheophyta</taxon>
        <taxon>Spermatophyta</taxon>
        <taxon>Magnoliopsida</taxon>
        <taxon>Liliopsida</taxon>
        <taxon>Poales</taxon>
        <taxon>Poaceae</taxon>
        <taxon>BOP clade</taxon>
        <taxon>Pooideae</taxon>
        <taxon>Triticodae</taxon>
        <taxon>Triticeae</taxon>
        <taxon>Triticinae</taxon>
        <taxon>Triticum</taxon>
    </lineage>
</organism>
<evidence type="ECO:0000313" key="2">
    <source>
        <dbReference type="EMBL" id="KAF7000130.1"/>
    </source>
</evidence>
<protein>
    <submittedName>
        <fullName evidence="2">Uncharacterized protein</fullName>
    </submittedName>
</protein>
<name>A0A9R1J0W6_WHEAT</name>
<sequence>MATRALHSPRLTSPALTGRHAAARCKCSTPPLFVKRLPLIVAFPRLV</sequence>
<comment type="caution">
    <text evidence="2">The sequence shown here is derived from an EMBL/GenBank/DDBJ whole genome shotgun (WGS) entry which is preliminary data.</text>
</comment>
<proteinExistence type="predicted"/>